<dbReference type="Gene3D" id="3.40.630.40">
    <property type="entry name" value="Zn-dependent exopeptidases"/>
    <property type="match status" value="1"/>
</dbReference>
<sequence>MKKAGKRLLSYLLVLAMLMSLYTPVYGADASVSAGAGTQAVDEKQQTGQKEPAAEEGIGDEGKEPASEGEDPQNVNNEAESQDEKNEVQDDENSPNANDVQTDSEVDVITEGEKAETETPSLICNYIFTQEDDAHQSVIVEVGDQSSTILESAQITYQDGDGELHTADAEELAENIAAFLLELPQQGQERKFVSMKAVAGGQEYNISLSQEEEEMAQIEMGAEEVTQTITESQNEEAGLDAQTAEQVEKGVISADESGISSDDIKEAITENNQLGQAASNEIAAFSLGDDTDMPATVSVEPKKKDHYIVVLDPGHGTVDKDGYDPGADHKFSDGTKFVEADLTMKIANYVKKELGKYSNITVYMTHDTVGASKAINMTLNERVDFAANKHADLLVSLHLNAFDYETAHGAEVLVPRTGRYNTEVAENAHKVANNILKRLVSLGLYDRGLKEKDSGDGGVYPDGSKADYYAIIRGGQNAGIPAIIVEHAFLSGAADKKYLNNEASLKNLAKADAYGIAQYFGIETGGETYEPVPESKGEWRKVGGKYYYYVGGKKQTGWQKIDNVWYYLNGSGVMQTGWLNLGGTWYYLNGSGHMLTGWQKINGSYYYLNASGSMQTGWQKIDGKRYYLQSNGAMLEGGWHKIGSAWYYMSGNGAAAEGWISVGGSWYYMKPGSGKMCTGWYKVGKKWYYSNGSGVMQTGWLNLGGTWYYLLGNGARAEGWNAIGGAWYYLNPSDGKMRTGWYKVGKKWYYSNGSGAMQTGWLNLGGTWYFLSGNGAMAEGWIVVGSHWYYMNPSNGSMCTGWFKVNKKWYYCDGSGAMRTGWLNLGGTWYYLLGNGAMAEGWNYLGNGWYYLNPGNGAMRVGWFKANGRWYYCNGSGVMQSGWLNLGGTWYYLTGSGAMAEGFTTVGGAKYYLAPGNGAMLTGWYKVNNKWYYSNGSGAVQTGWLNLGGTWYYCDKNGVMKTGWITVGGKEYYLNGSGAWIPDAKKNDNTSSSNSGNSSTNTKNLYKIAGDSSVTVDQMVKYFKQSKCTYPSKDLSKGGAKDIKTFAKIVLEEANAEGIKAEVVFCQAMKETGWLQFGGDVSIKQFNFAGLGATGGGVKGNSFKDVRTGIRAQVQHLKAYASTAKLKNKCVDVRFEYVERNSAPYVEWLGIPDNPNGGGWAASENYGKDLVKMIKNLKKL</sequence>
<keyword evidence="2" id="KW-0378">Hydrolase</keyword>
<keyword evidence="5" id="KW-0732">Signal</keyword>
<feature type="repeat" description="Cell wall-binding" evidence="3">
    <location>
        <begin position="819"/>
        <end position="838"/>
    </location>
</feature>
<protein>
    <submittedName>
        <fullName evidence="7">N-acetylmuramoyl-L-alanine amidase</fullName>
    </submittedName>
</protein>
<dbReference type="SUPFAM" id="SSF53187">
    <property type="entry name" value="Zn-dependent exopeptidases"/>
    <property type="match status" value="1"/>
</dbReference>
<dbReference type="EMBL" id="JACOOU010000008">
    <property type="protein sequence ID" value="MBC5674072.1"/>
    <property type="molecule type" value="Genomic_DNA"/>
</dbReference>
<reference evidence="7 8" key="1">
    <citation type="submission" date="2020-08" db="EMBL/GenBank/DDBJ databases">
        <title>Genome public.</title>
        <authorList>
            <person name="Liu C."/>
            <person name="Sun Q."/>
        </authorList>
    </citation>
    <scope>NUCLEOTIDE SEQUENCE [LARGE SCALE GENOMIC DNA]</scope>
    <source>
        <strain evidence="7 8">NSJ-34</strain>
    </source>
</reference>
<dbReference type="Pfam" id="PF19127">
    <property type="entry name" value="Choline_bind_3"/>
    <property type="match status" value="3"/>
</dbReference>
<feature type="region of interest" description="Disordered" evidence="4">
    <location>
        <begin position="33"/>
        <end position="116"/>
    </location>
</feature>
<dbReference type="InterPro" id="IPR050695">
    <property type="entry name" value="N-acetylmuramoyl_amidase_3"/>
</dbReference>
<dbReference type="RefSeq" id="WP_118593815.1">
    <property type="nucleotide sequence ID" value="NZ_JACOOU010000008.1"/>
</dbReference>
<organism evidence="7 8">
    <name type="scientific">Blautia celeris</name>
    <dbReference type="NCBI Taxonomy" id="2763026"/>
    <lineage>
        <taxon>Bacteria</taxon>
        <taxon>Bacillati</taxon>
        <taxon>Bacillota</taxon>
        <taxon>Clostridia</taxon>
        <taxon>Lachnospirales</taxon>
        <taxon>Lachnospiraceae</taxon>
        <taxon>Blautia</taxon>
    </lineage>
</organism>
<keyword evidence="8" id="KW-1185">Reference proteome</keyword>
<feature type="repeat" description="Cell wall-binding" evidence="3">
    <location>
        <begin position="697"/>
        <end position="716"/>
    </location>
</feature>
<evidence type="ECO:0000259" key="6">
    <source>
        <dbReference type="SMART" id="SM00646"/>
    </source>
</evidence>
<dbReference type="Pfam" id="PF01473">
    <property type="entry name" value="Choline_bind_1"/>
    <property type="match status" value="12"/>
</dbReference>
<feature type="repeat" description="Cell wall-binding" evidence="3">
    <location>
        <begin position="555"/>
        <end position="574"/>
    </location>
</feature>
<feature type="repeat" description="Cell wall-binding" evidence="3">
    <location>
        <begin position="758"/>
        <end position="777"/>
    </location>
</feature>
<dbReference type="Pfam" id="PF01520">
    <property type="entry name" value="Amidase_3"/>
    <property type="match status" value="1"/>
</dbReference>
<accession>A0ABR7FFW8</accession>
<comment type="caution">
    <text evidence="7">The sequence shown here is derived from an EMBL/GenBank/DDBJ whole genome shotgun (WGS) entry which is preliminary data.</text>
</comment>
<evidence type="ECO:0000256" key="3">
    <source>
        <dbReference type="PROSITE-ProRule" id="PRU00591"/>
    </source>
</evidence>
<name>A0ABR7FFW8_9FIRM</name>
<feature type="repeat" description="Cell wall-binding" evidence="3">
    <location>
        <begin position="615"/>
        <end position="634"/>
    </location>
</feature>
<feature type="chain" id="PRO_5045836681" evidence="5">
    <location>
        <begin position="28"/>
        <end position="1180"/>
    </location>
</feature>
<evidence type="ECO:0000256" key="5">
    <source>
        <dbReference type="SAM" id="SignalP"/>
    </source>
</evidence>
<feature type="repeat" description="Cell wall-binding" evidence="3">
    <location>
        <begin position="595"/>
        <end position="614"/>
    </location>
</feature>
<feature type="repeat" description="Cell wall-binding" evidence="3">
    <location>
        <begin position="921"/>
        <end position="940"/>
    </location>
</feature>
<dbReference type="Gene3D" id="2.10.270.10">
    <property type="entry name" value="Cholin Binding"/>
    <property type="match status" value="7"/>
</dbReference>
<evidence type="ECO:0000256" key="1">
    <source>
        <dbReference type="ARBA" id="ARBA00022737"/>
    </source>
</evidence>
<dbReference type="CDD" id="cd02696">
    <property type="entry name" value="MurNAc-LAA"/>
    <property type="match status" value="1"/>
</dbReference>
<evidence type="ECO:0000313" key="7">
    <source>
        <dbReference type="EMBL" id="MBC5674072.1"/>
    </source>
</evidence>
<dbReference type="InterPro" id="IPR002901">
    <property type="entry name" value="MGlyc_endo_b_GlcNAc-like_dom"/>
</dbReference>
<evidence type="ECO:0000256" key="4">
    <source>
        <dbReference type="SAM" id="MobiDB-lite"/>
    </source>
</evidence>
<evidence type="ECO:0000256" key="2">
    <source>
        <dbReference type="ARBA" id="ARBA00022801"/>
    </source>
</evidence>
<dbReference type="Proteomes" id="UP000654573">
    <property type="component" value="Unassembled WGS sequence"/>
</dbReference>
<gene>
    <name evidence="7" type="ORF">H8S76_17640</name>
</gene>
<dbReference type="PROSITE" id="PS51170">
    <property type="entry name" value="CW"/>
    <property type="match status" value="14"/>
</dbReference>
<dbReference type="PANTHER" id="PTHR30404:SF0">
    <property type="entry name" value="N-ACETYLMURAMOYL-L-ALANINE AMIDASE AMIC"/>
    <property type="match status" value="1"/>
</dbReference>
<dbReference type="Pfam" id="PF01832">
    <property type="entry name" value="Glucosaminidase"/>
    <property type="match status" value="1"/>
</dbReference>
<feature type="repeat" description="Cell wall-binding" evidence="3">
    <location>
        <begin position="575"/>
        <end position="594"/>
    </location>
</feature>
<keyword evidence="1" id="KW-0677">Repeat</keyword>
<dbReference type="SUPFAM" id="SSF69360">
    <property type="entry name" value="Cell wall binding repeat"/>
    <property type="match status" value="4"/>
</dbReference>
<feature type="repeat" description="Cell wall-binding" evidence="3">
    <location>
        <begin position="738"/>
        <end position="757"/>
    </location>
</feature>
<feature type="repeat" description="Cell wall-binding" evidence="3">
    <location>
        <begin position="799"/>
        <end position="818"/>
    </location>
</feature>
<dbReference type="SMART" id="SM00646">
    <property type="entry name" value="Ami_3"/>
    <property type="match status" value="1"/>
</dbReference>
<feature type="repeat" description="Cell wall-binding" evidence="3">
    <location>
        <begin position="941"/>
        <end position="960"/>
    </location>
</feature>
<dbReference type="Gene3D" id="1.10.530.10">
    <property type="match status" value="1"/>
</dbReference>
<feature type="repeat" description="Cell wall-binding" evidence="3">
    <location>
        <begin position="860"/>
        <end position="879"/>
    </location>
</feature>
<feature type="signal peptide" evidence="5">
    <location>
        <begin position="1"/>
        <end position="27"/>
    </location>
</feature>
<feature type="domain" description="MurNAc-LAA" evidence="6">
    <location>
        <begin position="383"/>
        <end position="517"/>
    </location>
</feature>
<dbReference type="InterPro" id="IPR002508">
    <property type="entry name" value="MurNAc-LAA_cat"/>
</dbReference>
<feature type="repeat" description="Cell wall-binding" evidence="3">
    <location>
        <begin position="880"/>
        <end position="899"/>
    </location>
</feature>
<dbReference type="PANTHER" id="PTHR30404">
    <property type="entry name" value="N-ACETYLMURAMOYL-L-ALANINE AMIDASE"/>
    <property type="match status" value="1"/>
</dbReference>
<dbReference type="InterPro" id="IPR018337">
    <property type="entry name" value="Cell_wall/Cho-bd_repeat"/>
</dbReference>
<evidence type="ECO:0000313" key="8">
    <source>
        <dbReference type="Proteomes" id="UP000654573"/>
    </source>
</evidence>
<feature type="repeat" description="Cell wall-binding" evidence="3">
    <location>
        <begin position="677"/>
        <end position="696"/>
    </location>
</feature>
<proteinExistence type="predicted"/>